<gene>
    <name evidence="1" type="ORF">GSM42_03845</name>
</gene>
<dbReference type="Proteomes" id="UP000430692">
    <property type="component" value="Unassembled WGS sequence"/>
</dbReference>
<name>A0A6I4VR47_9BACL</name>
<dbReference type="RefSeq" id="WP_160800214.1">
    <property type="nucleotide sequence ID" value="NZ_WUUL01000002.1"/>
</dbReference>
<dbReference type="AlphaFoldDB" id="A0A6I4VR47"/>
<evidence type="ECO:0000313" key="2">
    <source>
        <dbReference type="Proteomes" id="UP000430692"/>
    </source>
</evidence>
<protein>
    <submittedName>
        <fullName evidence="1">Uncharacterized protein</fullName>
    </submittedName>
</protein>
<comment type="caution">
    <text evidence="1">The sequence shown here is derived from an EMBL/GenBank/DDBJ whole genome shotgun (WGS) entry which is preliminary data.</text>
</comment>
<organism evidence="1 2">
    <name type="scientific">Shimazuella alba</name>
    <dbReference type="NCBI Taxonomy" id="2690964"/>
    <lineage>
        <taxon>Bacteria</taxon>
        <taxon>Bacillati</taxon>
        <taxon>Bacillota</taxon>
        <taxon>Bacilli</taxon>
        <taxon>Bacillales</taxon>
        <taxon>Thermoactinomycetaceae</taxon>
        <taxon>Shimazuella</taxon>
    </lineage>
</organism>
<dbReference type="EMBL" id="WUUL01000002">
    <property type="protein sequence ID" value="MXQ52878.1"/>
    <property type="molecule type" value="Genomic_DNA"/>
</dbReference>
<accession>A0A6I4VR47</accession>
<evidence type="ECO:0000313" key="1">
    <source>
        <dbReference type="EMBL" id="MXQ52878.1"/>
    </source>
</evidence>
<proteinExistence type="predicted"/>
<keyword evidence="2" id="KW-1185">Reference proteome</keyword>
<reference evidence="1 2" key="1">
    <citation type="submission" date="2019-12" db="EMBL/GenBank/DDBJ databases">
        <title>Whole-genome analyses of novel actinobacteria.</title>
        <authorList>
            <person name="Sahin N."/>
            <person name="Saygin H."/>
        </authorList>
    </citation>
    <scope>NUCLEOTIDE SEQUENCE [LARGE SCALE GENOMIC DNA]</scope>
    <source>
        <strain evidence="1 2">KC615</strain>
    </source>
</reference>
<sequence length="65" mass="7657">MDTITLSRWFREEDPSPEQYLSAAQVLATHSLEQRPVGDRLEGRNPYLRKHTIHDRLIRTPETVQ</sequence>